<proteinExistence type="predicted"/>
<dbReference type="EMBL" id="JABBWM010000009">
    <property type="protein sequence ID" value="KAG2114600.1"/>
    <property type="molecule type" value="Genomic_DNA"/>
</dbReference>
<feature type="zinc finger region" description="C3H1-type" evidence="1">
    <location>
        <begin position="338"/>
        <end position="366"/>
    </location>
</feature>
<sequence length="392" mass="43600">MAGNTPQTSSNGLDLSQQVLATACIAVVNNYRRSHVTKLEAIIMLVETISGELFATPGRVSTVTGPYLAMLDEVESELARATDSSTRGRTTHSDEPAPVDEEAPLPEDRSRAGSVEPGEPARKRSKLDYSSIDAAVKCRKFQPLSPSLEQTNEILKNWSQDPKEVQRYLMYHKFGPEFHKSGWTEIIAGECINLDVVHTIITSSHTVDKQTEVLGGMEIKYGVLEAASKKIATDSDWYAAWNKSADAVKFAFPHREAELNGYFAFISKYFSQANPSAHGRVIRFNKAVRNRVGSSCRLELTNFREFEDLIFSHFNADGRQRNDPMDTKSSSGSSPSTSNKHDPCQKWNTGECSRSAASCRYAHVCSFEQDGRTCGRRHTKTKHHKDSKPKST</sequence>
<evidence type="ECO:0000256" key="1">
    <source>
        <dbReference type="PROSITE-ProRule" id="PRU00723"/>
    </source>
</evidence>
<dbReference type="InterPro" id="IPR000571">
    <property type="entry name" value="Znf_CCCH"/>
</dbReference>
<feature type="region of interest" description="Disordered" evidence="2">
    <location>
        <begin position="78"/>
        <end position="126"/>
    </location>
</feature>
<evidence type="ECO:0000256" key="2">
    <source>
        <dbReference type="SAM" id="MobiDB-lite"/>
    </source>
</evidence>
<comment type="caution">
    <text evidence="4">The sequence shown here is derived from an EMBL/GenBank/DDBJ whole genome shotgun (WGS) entry which is preliminary data.</text>
</comment>
<gene>
    <name evidence="4" type="ORF">F5147DRAFT_570026</name>
</gene>
<keyword evidence="1" id="KW-0863">Zinc-finger</keyword>
<protein>
    <recommendedName>
        <fullName evidence="3">C3H1-type domain-containing protein</fullName>
    </recommendedName>
</protein>
<reference evidence="4" key="1">
    <citation type="journal article" date="2020" name="New Phytol.">
        <title>Comparative genomics reveals dynamic genome evolution in host specialist ectomycorrhizal fungi.</title>
        <authorList>
            <person name="Lofgren L.A."/>
            <person name="Nguyen N.H."/>
            <person name="Vilgalys R."/>
            <person name="Ruytinx J."/>
            <person name="Liao H.L."/>
            <person name="Branco S."/>
            <person name="Kuo A."/>
            <person name="LaButti K."/>
            <person name="Lipzen A."/>
            <person name="Andreopoulos W."/>
            <person name="Pangilinan J."/>
            <person name="Riley R."/>
            <person name="Hundley H."/>
            <person name="Na H."/>
            <person name="Barry K."/>
            <person name="Grigoriev I.V."/>
            <person name="Stajich J.E."/>
            <person name="Kennedy P.G."/>
        </authorList>
    </citation>
    <scope>NUCLEOTIDE SEQUENCE</scope>
    <source>
        <strain evidence="4">FC423</strain>
    </source>
</reference>
<organism evidence="4 5">
    <name type="scientific">Suillus discolor</name>
    <dbReference type="NCBI Taxonomy" id="1912936"/>
    <lineage>
        <taxon>Eukaryota</taxon>
        <taxon>Fungi</taxon>
        <taxon>Dikarya</taxon>
        <taxon>Basidiomycota</taxon>
        <taxon>Agaricomycotina</taxon>
        <taxon>Agaricomycetes</taxon>
        <taxon>Agaricomycetidae</taxon>
        <taxon>Boletales</taxon>
        <taxon>Suillineae</taxon>
        <taxon>Suillaceae</taxon>
        <taxon>Suillus</taxon>
    </lineage>
</organism>
<keyword evidence="5" id="KW-1185">Reference proteome</keyword>
<dbReference type="RefSeq" id="XP_041296548.1">
    <property type="nucleotide sequence ID" value="XM_041430977.1"/>
</dbReference>
<name>A0A9P7JY38_9AGAM</name>
<dbReference type="OrthoDB" id="2655894at2759"/>
<dbReference type="PROSITE" id="PS50103">
    <property type="entry name" value="ZF_C3H1"/>
    <property type="match status" value="1"/>
</dbReference>
<dbReference type="Proteomes" id="UP000823399">
    <property type="component" value="Unassembled WGS sequence"/>
</dbReference>
<feature type="domain" description="C3H1-type" evidence="3">
    <location>
        <begin position="338"/>
        <end position="366"/>
    </location>
</feature>
<evidence type="ECO:0000313" key="5">
    <source>
        <dbReference type="Proteomes" id="UP000823399"/>
    </source>
</evidence>
<evidence type="ECO:0000313" key="4">
    <source>
        <dbReference type="EMBL" id="KAG2114600.1"/>
    </source>
</evidence>
<keyword evidence="1" id="KW-0862">Zinc</keyword>
<keyword evidence="1" id="KW-0479">Metal-binding</keyword>
<accession>A0A9P7JY38</accession>
<evidence type="ECO:0000259" key="3">
    <source>
        <dbReference type="PROSITE" id="PS50103"/>
    </source>
</evidence>
<feature type="compositionally biased region" description="Low complexity" evidence="2">
    <location>
        <begin position="329"/>
        <end position="338"/>
    </location>
</feature>
<dbReference type="AlphaFoldDB" id="A0A9P7JY38"/>
<dbReference type="GO" id="GO:0008270">
    <property type="term" value="F:zinc ion binding"/>
    <property type="evidence" value="ECO:0007669"/>
    <property type="project" value="UniProtKB-KW"/>
</dbReference>
<dbReference type="GeneID" id="64693236"/>
<feature type="region of interest" description="Disordered" evidence="2">
    <location>
        <begin position="320"/>
        <end position="350"/>
    </location>
</feature>